<gene>
    <name evidence="3" type="ORF">MKK62_10605</name>
</gene>
<dbReference type="InterPro" id="IPR007969">
    <property type="entry name" value="DUF732"/>
</dbReference>
<evidence type="ECO:0000259" key="2">
    <source>
        <dbReference type="Pfam" id="PF05305"/>
    </source>
</evidence>
<name>A0ABY3VSN9_9MYCO</name>
<proteinExistence type="predicted"/>
<keyword evidence="4" id="KW-1185">Reference proteome</keyword>
<evidence type="ECO:0000256" key="1">
    <source>
        <dbReference type="SAM" id="SignalP"/>
    </source>
</evidence>
<protein>
    <submittedName>
        <fullName evidence="3">DUF732 domain-containing protein</fullName>
    </submittedName>
</protein>
<feature type="signal peptide" evidence="1">
    <location>
        <begin position="1"/>
        <end position="24"/>
    </location>
</feature>
<reference evidence="3" key="1">
    <citation type="submission" date="2022-08" db="EMBL/GenBank/DDBJ databases">
        <title>Whole genome sequencing of non-tuberculosis mycobacteria type-strains.</title>
        <authorList>
            <person name="Igarashi Y."/>
            <person name="Osugi A."/>
            <person name="Mitarai S."/>
        </authorList>
    </citation>
    <scope>NUCLEOTIDE SEQUENCE</scope>
    <source>
        <strain evidence="3">DSM 45127</strain>
    </source>
</reference>
<feature type="domain" description="DUF732" evidence="2">
    <location>
        <begin position="48"/>
        <end position="116"/>
    </location>
</feature>
<keyword evidence="1" id="KW-0732">Signal</keyword>
<sequence>MISKALIGTAGAAIAIGLAIPANADPATPPGNPDLVGASAPAPSPTPQAFLAAARAAGVSGADPAMLADGYDVCWKLWNQRVEGTAVAAGLARDHPGVTTQEAANFVLAAYRDLCPVAGSYDYWSYSTS</sequence>
<dbReference type="RefSeq" id="WP_240263390.1">
    <property type="nucleotide sequence ID" value="NZ_CP092488.2"/>
</dbReference>
<evidence type="ECO:0000313" key="3">
    <source>
        <dbReference type="EMBL" id="UMB71638.1"/>
    </source>
</evidence>
<organism evidence="3 4">
    <name type="scientific">Mycobacterium paraterrae</name>
    <dbReference type="NCBI Taxonomy" id="577492"/>
    <lineage>
        <taxon>Bacteria</taxon>
        <taxon>Bacillati</taxon>
        <taxon>Actinomycetota</taxon>
        <taxon>Actinomycetes</taxon>
        <taxon>Mycobacteriales</taxon>
        <taxon>Mycobacteriaceae</taxon>
        <taxon>Mycobacterium</taxon>
    </lineage>
</organism>
<evidence type="ECO:0000313" key="4">
    <source>
        <dbReference type="Proteomes" id="UP001055336"/>
    </source>
</evidence>
<feature type="chain" id="PRO_5046839637" evidence="1">
    <location>
        <begin position="25"/>
        <end position="129"/>
    </location>
</feature>
<dbReference type="Pfam" id="PF05305">
    <property type="entry name" value="DUF732"/>
    <property type="match status" value="1"/>
</dbReference>
<accession>A0ABY3VSN9</accession>
<dbReference type="EMBL" id="CP092488">
    <property type="protein sequence ID" value="UMB71638.1"/>
    <property type="molecule type" value="Genomic_DNA"/>
</dbReference>
<dbReference type="Proteomes" id="UP001055336">
    <property type="component" value="Chromosome"/>
</dbReference>